<dbReference type="InterPro" id="IPR011010">
    <property type="entry name" value="DNA_brk_join_enz"/>
</dbReference>
<sequence>MAIPRAVDPIKSLEDIRSIKQMLLSKPRDYLLFVMGINSGIRLGDLLKFKVRQFQGRKVGASIEITESKTGKQNFLVINREVDRALKMYFDSTGVEPDSYLFRSRKAGKPLTLCAVNRMVKAWACSINLKGNYGGRTLRKTFGYIQRVHFGVGFEVLCKRYNHSNPSVTMRYIGVQPEEITNIMMHEI</sequence>
<dbReference type="Gene3D" id="1.10.443.10">
    <property type="entry name" value="Intergrase catalytic core"/>
    <property type="match status" value="1"/>
</dbReference>
<dbReference type="Proteomes" id="UP000428328">
    <property type="component" value="Chromosome"/>
</dbReference>
<dbReference type="InterPro" id="IPR013762">
    <property type="entry name" value="Integrase-like_cat_sf"/>
</dbReference>
<evidence type="ECO:0000313" key="3">
    <source>
        <dbReference type="EMBL" id="QGY40248.1"/>
    </source>
</evidence>
<organism evidence="3 4">
    <name type="scientific">Pseudodesulfovibrio cashew</name>
    <dbReference type="NCBI Taxonomy" id="2678688"/>
    <lineage>
        <taxon>Bacteria</taxon>
        <taxon>Pseudomonadati</taxon>
        <taxon>Thermodesulfobacteriota</taxon>
        <taxon>Desulfovibrionia</taxon>
        <taxon>Desulfovibrionales</taxon>
        <taxon>Desulfovibrionaceae</taxon>
    </lineage>
</organism>
<dbReference type="SUPFAM" id="SSF56349">
    <property type="entry name" value="DNA breaking-rejoining enzymes"/>
    <property type="match status" value="1"/>
</dbReference>
<feature type="domain" description="Tyr recombinase" evidence="2">
    <location>
        <begin position="6"/>
        <end position="185"/>
    </location>
</feature>
<dbReference type="AlphaFoldDB" id="A0A6I6JGU7"/>
<dbReference type="Pfam" id="PF00589">
    <property type="entry name" value="Phage_integrase"/>
    <property type="match status" value="1"/>
</dbReference>
<dbReference type="PROSITE" id="PS51898">
    <property type="entry name" value="TYR_RECOMBINASE"/>
    <property type="match status" value="1"/>
</dbReference>
<keyword evidence="1" id="KW-0233">DNA recombination</keyword>
<dbReference type="RefSeq" id="WP_158947469.1">
    <property type="nucleotide sequence ID" value="NZ_CP046400.1"/>
</dbReference>
<proteinExistence type="predicted"/>
<evidence type="ECO:0000259" key="2">
    <source>
        <dbReference type="PROSITE" id="PS51898"/>
    </source>
</evidence>
<dbReference type="GO" id="GO:0003677">
    <property type="term" value="F:DNA binding"/>
    <property type="evidence" value="ECO:0007669"/>
    <property type="project" value="InterPro"/>
</dbReference>
<dbReference type="EMBL" id="CP046400">
    <property type="protein sequence ID" value="QGY40248.1"/>
    <property type="molecule type" value="Genomic_DNA"/>
</dbReference>
<dbReference type="GO" id="GO:0006310">
    <property type="term" value="P:DNA recombination"/>
    <property type="evidence" value="ECO:0007669"/>
    <property type="project" value="UniProtKB-KW"/>
</dbReference>
<evidence type="ECO:0000313" key="4">
    <source>
        <dbReference type="Proteomes" id="UP000428328"/>
    </source>
</evidence>
<gene>
    <name evidence="3" type="ORF">GM415_08945</name>
</gene>
<name>A0A6I6JGU7_9BACT</name>
<dbReference type="KEGG" id="psel:GM415_08945"/>
<accession>A0A6I6JGU7</accession>
<protein>
    <submittedName>
        <fullName evidence="3">Tyrosine-type recombinase/integrase</fullName>
    </submittedName>
</protein>
<keyword evidence="4" id="KW-1185">Reference proteome</keyword>
<evidence type="ECO:0000256" key="1">
    <source>
        <dbReference type="ARBA" id="ARBA00023172"/>
    </source>
</evidence>
<dbReference type="InterPro" id="IPR002104">
    <property type="entry name" value="Integrase_catalytic"/>
</dbReference>
<reference evidence="3 4" key="1">
    <citation type="submission" date="2019-11" db="EMBL/GenBank/DDBJ databases">
        <authorList>
            <person name="Zheng R.K."/>
            <person name="Sun C.M."/>
        </authorList>
    </citation>
    <scope>NUCLEOTIDE SEQUENCE [LARGE SCALE GENOMIC DNA]</scope>
    <source>
        <strain evidence="3 4">SRB007</strain>
    </source>
</reference>
<dbReference type="GO" id="GO:0015074">
    <property type="term" value="P:DNA integration"/>
    <property type="evidence" value="ECO:0007669"/>
    <property type="project" value="InterPro"/>
</dbReference>